<feature type="signal peptide" evidence="1">
    <location>
        <begin position="1"/>
        <end position="19"/>
    </location>
</feature>
<proteinExistence type="predicted"/>
<keyword evidence="1" id="KW-0732">Signal</keyword>
<evidence type="ECO:0000313" key="3">
    <source>
        <dbReference type="Proteomes" id="UP000199615"/>
    </source>
</evidence>
<accession>A0A1H8LVL5</accession>
<reference evidence="3" key="1">
    <citation type="submission" date="2016-10" db="EMBL/GenBank/DDBJ databases">
        <authorList>
            <person name="Varghese N."/>
            <person name="Submissions S."/>
        </authorList>
    </citation>
    <scope>NUCLEOTIDE SEQUENCE [LARGE SCALE GENOMIC DNA]</scope>
    <source>
        <strain evidence="3">DSM 123</strain>
    </source>
</reference>
<evidence type="ECO:0008006" key="4">
    <source>
        <dbReference type="Google" id="ProtNLM"/>
    </source>
</evidence>
<dbReference type="Proteomes" id="UP000199615">
    <property type="component" value="Unassembled WGS sequence"/>
</dbReference>
<dbReference type="AlphaFoldDB" id="A0A1H8LVL5"/>
<protein>
    <recommendedName>
        <fullName evidence="4">Cu and Ag efflux protein CusF</fullName>
    </recommendedName>
</protein>
<dbReference type="OrthoDB" id="7933680at2"/>
<gene>
    <name evidence="2" type="ORF">SAMN05444123_101244</name>
</gene>
<feature type="chain" id="PRO_5011720697" description="Cu and Ag efflux protein CusF" evidence="1">
    <location>
        <begin position="20"/>
        <end position="122"/>
    </location>
</feature>
<organism evidence="2 3">
    <name type="scientific">Rhodopseudomonas pseudopalustris</name>
    <dbReference type="NCBI Taxonomy" id="1513892"/>
    <lineage>
        <taxon>Bacteria</taxon>
        <taxon>Pseudomonadati</taxon>
        <taxon>Pseudomonadota</taxon>
        <taxon>Alphaproteobacteria</taxon>
        <taxon>Hyphomicrobiales</taxon>
        <taxon>Nitrobacteraceae</taxon>
        <taxon>Rhodopseudomonas</taxon>
    </lineage>
</organism>
<dbReference type="EMBL" id="FODT01000001">
    <property type="protein sequence ID" value="SEO09184.1"/>
    <property type="molecule type" value="Genomic_DNA"/>
</dbReference>
<name>A0A1H8LVL5_9BRAD</name>
<sequence>MKKILLVVSALLFAAPAIAQHAHEKGPNGGPMEDVAGVDVEMVAKGKTLTFNVFDEAKKPVATTGFSGTALLTSGSDREVLPLVAEGNALKAEAKKDIAPGSAVTVTLKAADGKSGQAKFKN</sequence>
<evidence type="ECO:0000313" key="2">
    <source>
        <dbReference type="EMBL" id="SEO09184.1"/>
    </source>
</evidence>
<evidence type="ECO:0000256" key="1">
    <source>
        <dbReference type="SAM" id="SignalP"/>
    </source>
</evidence>
<keyword evidence="3" id="KW-1185">Reference proteome</keyword>
<dbReference type="RefSeq" id="WP_092681164.1">
    <property type="nucleotide sequence ID" value="NZ_FODT01000001.1"/>
</dbReference>